<evidence type="ECO:0000313" key="3">
    <source>
        <dbReference type="Proteomes" id="UP001362999"/>
    </source>
</evidence>
<gene>
    <name evidence="2" type="ORF">R3P38DRAFT_3195873</name>
</gene>
<dbReference type="AlphaFoldDB" id="A0AAW0B9W9"/>
<evidence type="ECO:0000313" key="2">
    <source>
        <dbReference type="EMBL" id="KAK7022481.1"/>
    </source>
</evidence>
<dbReference type="Proteomes" id="UP001362999">
    <property type="component" value="Unassembled WGS sequence"/>
</dbReference>
<proteinExistence type="predicted"/>
<accession>A0AAW0B9W9</accession>
<feature type="compositionally biased region" description="Basic and acidic residues" evidence="1">
    <location>
        <begin position="191"/>
        <end position="209"/>
    </location>
</feature>
<organism evidence="2 3">
    <name type="scientific">Favolaschia claudopus</name>
    <dbReference type="NCBI Taxonomy" id="2862362"/>
    <lineage>
        <taxon>Eukaryota</taxon>
        <taxon>Fungi</taxon>
        <taxon>Dikarya</taxon>
        <taxon>Basidiomycota</taxon>
        <taxon>Agaricomycotina</taxon>
        <taxon>Agaricomycetes</taxon>
        <taxon>Agaricomycetidae</taxon>
        <taxon>Agaricales</taxon>
        <taxon>Marasmiineae</taxon>
        <taxon>Mycenaceae</taxon>
        <taxon>Favolaschia</taxon>
    </lineage>
</organism>
<comment type="caution">
    <text evidence="2">The sequence shown here is derived from an EMBL/GenBank/DDBJ whole genome shotgun (WGS) entry which is preliminary data.</text>
</comment>
<dbReference type="EMBL" id="JAWWNJ010000037">
    <property type="protein sequence ID" value="KAK7022481.1"/>
    <property type="molecule type" value="Genomic_DNA"/>
</dbReference>
<reference evidence="2 3" key="1">
    <citation type="journal article" date="2024" name="J Genomics">
        <title>Draft genome sequencing and assembly of Favolaschia claudopus CIRM-BRFM 2984 isolated from oak limbs.</title>
        <authorList>
            <person name="Navarro D."/>
            <person name="Drula E."/>
            <person name="Chaduli D."/>
            <person name="Cazenave R."/>
            <person name="Ahrendt S."/>
            <person name="Wang J."/>
            <person name="Lipzen A."/>
            <person name="Daum C."/>
            <person name="Barry K."/>
            <person name="Grigoriev I.V."/>
            <person name="Favel A."/>
            <person name="Rosso M.N."/>
            <person name="Martin F."/>
        </authorList>
    </citation>
    <scope>NUCLEOTIDE SEQUENCE [LARGE SCALE GENOMIC DNA]</scope>
    <source>
        <strain evidence="2 3">CIRM-BRFM 2984</strain>
    </source>
</reference>
<feature type="region of interest" description="Disordered" evidence="1">
    <location>
        <begin position="189"/>
        <end position="209"/>
    </location>
</feature>
<name>A0AAW0B9W9_9AGAR</name>
<protein>
    <submittedName>
        <fullName evidence="2">Uncharacterized protein</fullName>
    </submittedName>
</protein>
<evidence type="ECO:0000256" key="1">
    <source>
        <dbReference type="SAM" id="MobiDB-lite"/>
    </source>
</evidence>
<sequence>MVVIAAGPKALESWWEWVIMDATARVLTLYLYADFSHMGKKEESIFRFGWALGPEGPYPIPISGQAGKELTHLLESPAFKAICSFQNHMYRLYAPNSYAYLEGVMEEAQLALPFEHSIFTTGEIRYGDAATVDDYNDLVAFNSMEAMTVLGSTGGHITFQEDRVIQALNPGNTVIAASGAKRTNFTAVKRPARDTSSKGRRTDKEFDSAPEAERTAWAAMRLAYGKASLKMFAHLSDIAIA</sequence>
<keyword evidence="3" id="KW-1185">Reference proteome</keyword>